<dbReference type="SUPFAM" id="SSF46626">
    <property type="entry name" value="Cytochrome c"/>
    <property type="match status" value="1"/>
</dbReference>
<keyword evidence="8" id="KW-1185">Reference proteome</keyword>
<comment type="caution">
    <text evidence="7">The sequence shown here is derived from an EMBL/GenBank/DDBJ whole genome shotgun (WGS) entry which is preliminary data.</text>
</comment>
<keyword evidence="2 4" id="KW-0479">Metal-binding</keyword>
<evidence type="ECO:0000256" key="4">
    <source>
        <dbReference type="PROSITE-ProRule" id="PRU00433"/>
    </source>
</evidence>
<dbReference type="InterPro" id="IPR013428">
    <property type="entry name" value="Membrane-bound_put_N"/>
</dbReference>
<name>A0ABX1VC94_9PLAN</name>
<feature type="chain" id="PRO_5046876037" description="Cytochrome c domain-containing protein" evidence="5">
    <location>
        <begin position="23"/>
        <end position="1052"/>
    </location>
</feature>
<evidence type="ECO:0000256" key="5">
    <source>
        <dbReference type="SAM" id="SignalP"/>
    </source>
</evidence>
<dbReference type="InterPro" id="IPR009056">
    <property type="entry name" value="Cyt_c-like_dom"/>
</dbReference>
<dbReference type="InterPro" id="IPR013427">
    <property type="entry name" value="Haem-bd_dom_put"/>
</dbReference>
<dbReference type="InterPro" id="IPR016024">
    <property type="entry name" value="ARM-type_fold"/>
</dbReference>
<dbReference type="InterPro" id="IPR036909">
    <property type="entry name" value="Cyt_c-like_dom_sf"/>
</dbReference>
<dbReference type="SUPFAM" id="SSF50952">
    <property type="entry name" value="Soluble quinoprotein glucose dehydrogenase"/>
    <property type="match status" value="1"/>
</dbReference>
<dbReference type="PANTHER" id="PTHR33546">
    <property type="entry name" value="LARGE, MULTIFUNCTIONAL SECRETED PROTEIN-RELATED"/>
    <property type="match status" value="1"/>
</dbReference>
<sequence>MLRRFRPLAALLLSSGAFPAWAEPVADPAGAEDQHAPVTELKNLTVADGFKVDLFAAEPMLLSPSNIDIDARGRVWVCEIVNYRQFRNADTPPREEGDRILVLEDTDGDGELDKKTVFYQSREIDSPHGVCVLGETVIVSAGENILKFTDANGDLVADAGSKEVMFTGISGVQHDHGVHSVLFGPDGKLYFNFGNEGGQLKHADGSPVVDLAGNVVDSSRQPYQQGMIFRCDLDGSNVETLGWNFRNNWELAVDSFGRIWQSDNDDDGNRATRLNFVIPYGNYGYRDELTGAGWREPRVGMSDEIPLRHWHLNDPGVMPNLIQTGAGSPTGIAVYEGDLLPERYRGALLHCDPGPNAVRAFFPEPDGAGFQAEQQDLLTGENDRWFRPSDVAVAPDGSLLVADWYDPGVGGHRMEDITRGRVFRLRPFYSPKRYVAPALDLSTSEGALAALNSPNLDARFQGYQALANRAGGSGEVLLKQFENPATPPHLRARAMWALAAIRNHLYVADLALADEDPDIRAAGLRLLRQSTDPRTARGASARLERIAEGIYGENRFDTPALRREAAVALRGLPADAEGGGLTAADAWAALAWEHLPGDRWMLETLGLAADGNWDAFLEAYLAPSYGRLNEDGTRKLGKRFHEDAQAREIVWRSRAERTPTLLADLAVNAKHVPLDEVPRYLRAFDFQPDSELKRRRLGQIAFSSDLPEDRATLVRLEALTRLKDSGGDDPRVKQAIEQVLDEARGTEQFVSLMKQFKIGGRTDDLLELARTKPEESAGVAAATLLIERGKWDELGKAAWGKDREAAEAILAALGRTGDNRILGFLTAVLDDENLDAARRKAAVAALARIKPGAELLLTRVEEGTLAEELRQSAAAALHATSHGGLGKRIDAAFPPPPGREKPLPSLAELTAARGDVTNGKLIYMNTGTCAKCHVIKGIGREVGPDLTEIGDKLGRQALYSSILYPSAGVSHNYETHTVLTDEGGVFNGLLVSETDEEIRIKDQEGIERSFQKSSLLEHGVQDVSLMPADIQKLMTEKELVDLVEFLTTLKKK</sequence>
<feature type="signal peptide" evidence="5">
    <location>
        <begin position="1"/>
        <end position="22"/>
    </location>
</feature>
<reference evidence="7 8" key="1">
    <citation type="journal article" date="2020" name="Syst. Appl. Microbiol.">
        <title>Alienimonas chondri sp. nov., a novel planctomycete isolated from the biofilm of the red alga Chondrus crispus.</title>
        <authorList>
            <person name="Vitorino I."/>
            <person name="Albuquerque L."/>
            <person name="Wiegand S."/>
            <person name="Kallscheuer N."/>
            <person name="da Costa M.S."/>
            <person name="Lobo-da-Cunha A."/>
            <person name="Jogler C."/>
            <person name="Lage O.M."/>
        </authorList>
    </citation>
    <scope>NUCLEOTIDE SEQUENCE [LARGE SCALE GENOMIC DNA]</scope>
    <source>
        <strain evidence="7 8">LzC2</strain>
    </source>
</reference>
<dbReference type="InterPro" id="IPR011041">
    <property type="entry name" value="Quinoprot_gluc/sorb_DH_b-prop"/>
</dbReference>
<proteinExistence type="predicted"/>
<accession>A0ABX1VC94</accession>
<organism evidence="7 8">
    <name type="scientific">Alienimonas chondri</name>
    <dbReference type="NCBI Taxonomy" id="2681879"/>
    <lineage>
        <taxon>Bacteria</taxon>
        <taxon>Pseudomonadati</taxon>
        <taxon>Planctomycetota</taxon>
        <taxon>Planctomycetia</taxon>
        <taxon>Planctomycetales</taxon>
        <taxon>Planctomycetaceae</taxon>
        <taxon>Alienimonas</taxon>
    </lineage>
</organism>
<keyword evidence="1 4" id="KW-0349">Heme</keyword>
<dbReference type="InterPro" id="IPR055557">
    <property type="entry name" value="DUF7133"/>
</dbReference>
<dbReference type="InterPro" id="IPR011042">
    <property type="entry name" value="6-blade_b-propeller_TolB-like"/>
</dbReference>
<dbReference type="Gene3D" id="2.120.10.30">
    <property type="entry name" value="TolB, C-terminal domain"/>
    <property type="match status" value="1"/>
</dbReference>
<dbReference type="SUPFAM" id="SSF48371">
    <property type="entry name" value="ARM repeat"/>
    <property type="match status" value="1"/>
</dbReference>
<dbReference type="Proteomes" id="UP000609651">
    <property type="component" value="Unassembled WGS sequence"/>
</dbReference>
<evidence type="ECO:0000256" key="2">
    <source>
        <dbReference type="ARBA" id="ARBA00022723"/>
    </source>
</evidence>
<evidence type="ECO:0000259" key="6">
    <source>
        <dbReference type="PROSITE" id="PS51007"/>
    </source>
</evidence>
<feature type="domain" description="Cytochrome c" evidence="6">
    <location>
        <begin position="914"/>
        <end position="1050"/>
    </location>
</feature>
<keyword evidence="3 4" id="KW-0408">Iron</keyword>
<evidence type="ECO:0000313" key="8">
    <source>
        <dbReference type="Proteomes" id="UP000609651"/>
    </source>
</evidence>
<dbReference type="NCBIfam" id="TIGR02603">
    <property type="entry name" value="CxxCH_TIGR02603"/>
    <property type="match status" value="1"/>
</dbReference>
<evidence type="ECO:0000313" key="7">
    <source>
        <dbReference type="EMBL" id="NNJ25056.1"/>
    </source>
</evidence>
<keyword evidence="5" id="KW-0732">Signal</keyword>
<dbReference type="Gene3D" id="1.10.760.10">
    <property type="entry name" value="Cytochrome c-like domain"/>
    <property type="match status" value="1"/>
</dbReference>
<evidence type="ECO:0000256" key="1">
    <source>
        <dbReference type="ARBA" id="ARBA00022617"/>
    </source>
</evidence>
<dbReference type="PANTHER" id="PTHR33546:SF1">
    <property type="entry name" value="LARGE, MULTIFUNCTIONAL SECRETED PROTEIN"/>
    <property type="match status" value="1"/>
</dbReference>
<dbReference type="PROSITE" id="PS51007">
    <property type="entry name" value="CYTC"/>
    <property type="match status" value="1"/>
</dbReference>
<evidence type="ECO:0000256" key="3">
    <source>
        <dbReference type="ARBA" id="ARBA00023004"/>
    </source>
</evidence>
<dbReference type="Pfam" id="PF23500">
    <property type="entry name" value="DUF7133"/>
    <property type="match status" value="1"/>
</dbReference>
<dbReference type="Gene3D" id="1.25.10.10">
    <property type="entry name" value="Leucine-rich Repeat Variant"/>
    <property type="match status" value="1"/>
</dbReference>
<dbReference type="InterPro" id="IPR011989">
    <property type="entry name" value="ARM-like"/>
</dbReference>
<dbReference type="NCBIfam" id="TIGR02604">
    <property type="entry name" value="Piru_Ver_Nterm"/>
    <property type="match status" value="1"/>
</dbReference>
<protein>
    <recommendedName>
        <fullName evidence="6">Cytochrome c domain-containing protein</fullName>
    </recommendedName>
</protein>
<gene>
    <name evidence="7" type="ORF">LzC2_11180</name>
</gene>
<dbReference type="EMBL" id="WTPX01000024">
    <property type="protein sequence ID" value="NNJ25056.1"/>
    <property type="molecule type" value="Genomic_DNA"/>
</dbReference>